<dbReference type="AlphaFoldDB" id="A0A3N4LI22"/>
<accession>A0A3N4LI22</accession>
<feature type="domain" description="DUF7881" evidence="1">
    <location>
        <begin position="62"/>
        <end position="137"/>
    </location>
</feature>
<sequence>MIIERDRNKYEHPHSMRPQFTPYKCLFLHIPPSSARFFSSFLTLRSSHYVTNRMTSNRSHFRNVHFYDGTKDGDDDDALGGLIRNGSVTEGNFLDMLGILLVTESPIRVHHGDSDHIVSRTDDQLEVGIYDVYCDSEYSYMVLDERWVHRIISHNVTGQEGRFCGRIRD</sequence>
<keyword evidence="3" id="KW-1185">Reference proteome</keyword>
<dbReference type="STRING" id="1051890.A0A3N4LI22"/>
<reference evidence="2 3" key="1">
    <citation type="journal article" date="2018" name="Nat. Ecol. Evol.">
        <title>Pezizomycetes genomes reveal the molecular basis of ectomycorrhizal truffle lifestyle.</title>
        <authorList>
            <person name="Murat C."/>
            <person name="Payen T."/>
            <person name="Noel B."/>
            <person name="Kuo A."/>
            <person name="Morin E."/>
            <person name="Chen J."/>
            <person name="Kohler A."/>
            <person name="Krizsan K."/>
            <person name="Balestrini R."/>
            <person name="Da Silva C."/>
            <person name="Montanini B."/>
            <person name="Hainaut M."/>
            <person name="Levati E."/>
            <person name="Barry K.W."/>
            <person name="Belfiori B."/>
            <person name="Cichocki N."/>
            <person name="Clum A."/>
            <person name="Dockter R.B."/>
            <person name="Fauchery L."/>
            <person name="Guy J."/>
            <person name="Iotti M."/>
            <person name="Le Tacon F."/>
            <person name="Lindquist E.A."/>
            <person name="Lipzen A."/>
            <person name="Malagnac F."/>
            <person name="Mello A."/>
            <person name="Molinier V."/>
            <person name="Miyauchi S."/>
            <person name="Poulain J."/>
            <person name="Riccioni C."/>
            <person name="Rubini A."/>
            <person name="Sitrit Y."/>
            <person name="Splivallo R."/>
            <person name="Traeger S."/>
            <person name="Wang M."/>
            <person name="Zifcakova L."/>
            <person name="Wipf D."/>
            <person name="Zambonelli A."/>
            <person name="Paolocci F."/>
            <person name="Nowrousian M."/>
            <person name="Ottonello S."/>
            <person name="Baldrian P."/>
            <person name="Spatafora J.W."/>
            <person name="Henrissat B."/>
            <person name="Nagy L.G."/>
            <person name="Aury J.M."/>
            <person name="Wincker P."/>
            <person name="Grigoriev I.V."/>
            <person name="Bonfante P."/>
            <person name="Martin F.M."/>
        </authorList>
    </citation>
    <scope>NUCLEOTIDE SEQUENCE [LARGE SCALE GENOMIC DNA]</scope>
    <source>
        <strain evidence="2 3">ATCC MYA-4762</strain>
    </source>
</reference>
<dbReference type="InterPro" id="IPR057203">
    <property type="entry name" value="DUF7881"/>
</dbReference>
<organism evidence="2 3">
    <name type="scientific">Terfezia boudieri ATCC MYA-4762</name>
    <dbReference type="NCBI Taxonomy" id="1051890"/>
    <lineage>
        <taxon>Eukaryota</taxon>
        <taxon>Fungi</taxon>
        <taxon>Dikarya</taxon>
        <taxon>Ascomycota</taxon>
        <taxon>Pezizomycotina</taxon>
        <taxon>Pezizomycetes</taxon>
        <taxon>Pezizales</taxon>
        <taxon>Pezizaceae</taxon>
        <taxon>Terfezia</taxon>
    </lineage>
</organism>
<dbReference type="OrthoDB" id="10453869at2759"/>
<dbReference type="InParanoid" id="A0A3N4LI22"/>
<name>A0A3N4LI22_9PEZI</name>
<dbReference type="Proteomes" id="UP000267821">
    <property type="component" value="Unassembled WGS sequence"/>
</dbReference>
<gene>
    <name evidence="2" type="ORF">L211DRAFT_885343</name>
</gene>
<evidence type="ECO:0000259" key="1">
    <source>
        <dbReference type="Pfam" id="PF25324"/>
    </source>
</evidence>
<evidence type="ECO:0000313" key="2">
    <source>
        <dbReference type="EMBL" id="RPB22386.1"/>
    </source>
</evidence>
<dbReference type="EMBL" id="ML121552">
    <property type="protein sequence ID" value="RPB22386.1"/>
    <property type="molecule type" value="Genomic_DNA"/>
</dbReference>
<dbReference type="Pfam" id="PF25324">
    <property type="entry name" value="DUF7881"/>
    <property type="match status" value="1"/>
</dbReference>
<proteinExistence type="predicted"/>
<protein>
    <recommendedName>
        <fullName evidence="1">DUF7881 domain-containing protein</fullName>
    </recommendedName>
</protein>
<evidence type="ECO:0000313" key="3">
    <source>
        <dbReference type="Proteomes" id="UP000267821"/>
    </source>
</evidence>